<evidence type="ECO:0000313" key="1">
    <source>
        <dbReference type="EMBL" id="KKK78466.1"/>
    </source>
</evidence>
<accession>A0A0F9B1P7</accession>
<comment type="caution">
    <text evidence="1">The sequence shown here is derived from an EMBL/GenBank/DDBJ whole genome shotgun (WGS) entry which is preliminary data.</text>
</comment>
<feature type="non-terminal residue" evidence="1">
    <location>
        <position position="79"/>
    </location>
</feature>
<organism evidence="1">
    <name type="scientific">marine sediment metagenome</name>
    <dbReference type="NCBI Taxonomy" id="412755"/>
    <lineage>
        <taxon>unclassified sequences</taxon>
        <taxon>metagenomes</taxon>
        <taxon>ecological metagenomes</taxon>
    </lineage>
</organism>
<proteinExistence type="predicted"/>
<protein>
    <submittedName>
        <fullName evidence="1">Uncharacterized protein</fullName>
    </submittedName>
</protein>
<name>A0A0F9B1P7_9ZZZZ</name>
<dbReference type="EMBL" id="LAZR01054479">
    <property type="protein sequence ID" value="KKK78466.1"/>
    <property type="molecule type" value="Genomic_DNA"/>
</dbReference>
<sequence>MSGIQDTSFTLPDFMVITDLGGEQHAIDRRSIITMTNSIPKDAPEGFVMGGKEIVTIVINTPVGVINYHTRETLISLIK</sequence>
<reference evidence="1" key="1">
    <citation type="journal article" date="2015" name="Nature">
        <title>Complex archaea that bridge the gap between prokaryotes and eukaryotes.</title>
        <authorList>
            <person name="Spang A."/>
            <person name="Saw J.H."/>
            <person name="Jorgensen S.L."/>
            <person name="Zaremba-Niedzwiedzka K."/>
            <person name="Martijn J."/>
            <person name="Lind A.E."/>
            <person name="van Eijk R."/>
            <person name="Schleper C."/>
            <person name="Guy L."/>
            <person name="Ettema T.J."/>
        </authorList>
    </citation>
    <scope>NUCLEOTIDE SEQUENCE</scope>
</reference>
<gene>
    <name evidence="1" type="ORF">LCGC14_2843310</name>
</gene>
<dbReference type="AlphaFoldDB" id="A0A0F9B1P7"/>